<dbReference type="GO" id="GO:1902670">
    <property type="term" value="F:carbon dioxide binding"/>
    <property type="evidence" value="ECO:0007669"/>
    <property type="project" value="TreeGrafter"/>
</dbReference>
<comment type="caution">
    <text evidence="2">The sequence shown here is derived from an EMBL/GenBank/DDBJ whole genome shotgun (WGS) entry which is preliminary data.</text>
</comment>
<gene>
    <name evidence="2" type="ORF">HNQ43_000897</name>
</gene>
<evidence type="ECO:0000313" key="3">
    <source>
        <dbReference type="Proteomes" id="UP000521313"/>
    </source>
</evidence>
<reference evidence="2 3" key="1">
    <citation type="submission" date="2020-08" db="EMBL/GenBank/DDBJ databases">
        <title>Genomic Encyclopedia of Type Strains, Phase IV (KMG-IV): sequencing the most valuable type-strain genomes for metagenomic binning, comparative biology and taxonomic classification.</title>
        <authorList>
            <person name="Goeker M."/>
        </authorList>
    </citation>
    <scope>NUCLEOTIDE SEQUENCE [LARGE SCALE GENOMIC DNA]</scope>
    <source>
        <strain evidence="2 3">DSM 26963</strain>
    </source>
</reference>
<accession>A0A7W8D0C9</accession>
<dbReference type="Pfam" id="PF01455">
    <property type="entry name" value="HupF_HypC"/>
    <property type="match status" value="1"/>
</dbReference>
<dbReference type="Gene3D" id="2.30.30.140">
    <property type="match status" value="1"/>
</dbReference>
<evidence type="ECO:0000313" key="2">
    <source>
        <dbReference type="EMBL" id="MBB5184851.1"/>
    </source>
</evidence>
<dbReference type="Proteomes" id="UP000521313">
    <property type="component" value="Unassembled WGS sequence"/>
</dbReference>
<evidence type="ECO:0000256" key="1">
    <source>
        <dbReference type="ARBA" id="ARBA00006018"/>
    </source>
</evidence>
<dbReference type="PRINTS" id="PR00445">
    <property type="entry name" value="HUPFHYPC"/>
</dbReference>
<comment type="similarity">
    <text evidence="1">Belongs to the HupF/HypC family.</text>
</comment>
<dbReference type="RefSeq" id="WP_183375199.1">
    <property type="nucleotide sequence ID" value="NZ_CALVCN010000010.1"/>
</dbReference>
<dbReference type="PANTHER" id="PTHR35177:SF2">
    <property type="entry name" value="HYDROGENASE MATURATION FACTOR HYBG"/>
    <property type="match status" value="1"/>
</dbReference>
<dbReference type="AlphaFoldDB" id="A0A7W8D0C9"/>
<dbReference type="SUPFAM" id="SSF159127">
    <property type="entry name" value="HupF/HypC-like"/>
    <property type="match status" value="1"/>
</dbReference>
<dbReference type="PANTHER" id="PTHR35177">
    <property type="entry name" value="HYDROGENASE MATURATION FACTOR HYBG"/>
    <property type="match status" value="1"/>
</dbReference>
<dbReference type="GO" id="GO:0005506">
    <property type="term" value="F:iron ion binding"/>
    <property type="evidence" value="ECO:0007669"/>
    <property type="project" value="TreeGrafter"/>
</dbReference>
<organism evidence="2 3">
    <name type="scientific">Faecalicoccus acidiformans</name>
    <dbReference type="NCBI Taxonomy" id="915173"/>
    <lineage>
        <taxon>Bacteria</taxon>
        <taxon>Bacillati</taxon>
        <taxon>Bacillota</taxon>
        <taxon>Erysipelotrichia</taxon>
        <taxon>Erysipelotrichales</taxon>
        <taxon>Erysipelotrichaceae</taxon>
        <taxon>Faecalicoccus</taxon>
    </lineage>
</organism>
<dbReference type="GO" id="GO:0051604">
    <property type="term" value="P:protein maturation"/>
    <property type="evidence" value="ECO:0007669"/>
    <property type="project" value="TreeGrafter"/>
</dbReference>
<protein>
    <submittedName>
        <fullName evidence="2">Hydrogenase expression/formation protein HypC</fullName>
    </submittedName>
</protein>
<dbReference type="NCBIfam" id="TIGR00074">
    <property type="entry name" value="hypC_hupF"/>
    <property type="match status" value="1"/>
</dbReference>
<dbReference type="InterPro" id="IPR001109">
    <property type="entry name" value="Hydrogenase_HupF/HypC"/>
</dbReference>
<name>A0A7W8D0C9_9FIRM</name>
<dbReference type="EMBL" id="JACHHD010000007">
    <property type="protein sequence ID" value="MBB5184851.1"/>
    <property type="molecule type" value="Genomic_DNA"/>
</dbReference>
<sequence>MCLAIPLTIQKIEGKTAIGTANGISQKIRIDFLPDCQPGDDVMVHAGFAIEKIDAQKAQETRELYQEIFHAVQ</sequence>
<proteinExistence type="inferred from homology"/>